<evidence type="ECO:0000256" key="1">
    <source>
        <dbReference type="ARBA" id="ARBA00004123"/>
    </source>
</evidence>
<comment type="subunit">
    <text evidence="9">Component of the Mediator complex.</text>
</comment>
<evidence type="ECO:0000256" key="10">
    <source>
        <dbReference type="SAM" id="MobiDB-lite"/>
    </source>
</evidence>
<organism evidence="12 13">
    <name type="scientific">Lophiotrema nucula</name>
    <dbReference type="NCBI Taxonomy" id="690887"/>
    <lineage>
        <taxon>Eukaryota</taxon>
        <taxon>Fungi</taxon>
        <taxon>Dikarya</taxon>
        <taxon>Ascomycota</taxon>
        <taxon>Pezizomycotina</taxon>
        <taxon>Dothideomycetes</taxon>
        <taxon>Pleosporomycetidae</taxon>
        <taxon>Pleosporales</taxon>
        <taxon>Lophiotremataceae</taxon>
        <taxon>Lophiotrema</taxon>
    </lineage>
</organism>
<evidence type="ECO:0000256" key="9">
    <source>
        <dbReference type="RuleBase" id="RU365082"/>
    </source>
</evidence>
<feature type="compositionally biased region" description="Basic and acidic residues" evidence="10">
    <location>
        <begin position="14"/>
        <end position="26"/>
    </location>
</feature>
<dbReference type="AlphaFoldDB" id="A0A6A5ZRH3"/>
<dbReference type="GO" id="GO:0070847">
    <property type="term" value="C:core mediator complex"/>
    <property type="evidence" value="ECO:0007669"/>
    <property type="project" value="TreeGrafter"/>
</dbReference>
<feature type="region of interest" description="Disordered" evidence="10">
    <location>
        <begin position="1039"/>
        <end position="1107"/>
    </location>
</feature>
<dbReference type="InterPro" id="IPR013947">
    <property type="entry name" value="Mediator_Med14"/>
</dbReference>
<dbReference type="Pfam" id="PF08638">
    <property type="entry name" value="Med14"/>
    <property type="match status" value="1"/>
</dbReference>
<evidence type="ECO:0000256" key="6">
    <source>
        <dbReference type="ARBA" id="ARBA00023163"/>
    </source>
</evidence>
<proteinExistence type="inferred from homology"/>
<protein>
    <recommendedName>
        <fullName evidence="3 9">Mediator of RNA polymerase II transcription subunit 14</fullName>
    </recommendedName>
    <alternativeName>
        <fullName evidence="8 9">Mediator complex subunit 14</fullName>
    </alternativeName>
</protein>
<keyword evidence="4 9" id="KW-0805">Transcription regulation</keyword>
<dbReference type="Proteomes" id="UP000799770">
    <property type="component" value="Unassembled WGS sequence"/>
</dbReference>
<evidence type="ECO:0000313" key="13">
    <source>
        <dbReference type="Proteomes" id="UP000799770"/>
    </source>
</evidence>
<evidence type="ECO:0000256" key="8">
    <source>
        <dbReference type="ARBA" id="ARBA00032007"/>
    </source>
</evidence>
<accession>A0A6A5ZRH3</accession>
<dbReference type="EMBL" id="ML977311">
    <property type="protein sequence ID" value="KAF2121735.1"/>
    <property type="molecule type" value="Genomic_DNA"/>
</dbReference>
<dbReference type="PANTHER" id="PTHR12809">
    <property type="entry name" value="MEDIATOR COMPLEX SUBUNIT"/>
    <property type="match status" value="1"/>
</dbReference>
<evidence type="ECO:0000256" key="4">
    <source>
        <dbReference type="ARBA" id="ARBA00023015"/>
    </source>
</evidence>
<keyword evidence="7 9" id="KW-0539">Nucleus</keyword>
<evidence type="ECO:0000313" key="12">
    <source>
        <dbReference type="EMBL" id="KAF2121735.1"/>
    </source>
</evidence>
<evidence type="ECO:0000256" key="3">
    <source>
        <dbReference type="ARBA" id="ARBA00019619"/>
    </source>
</evidence>
<dbReference type="GO" id="GO:0003712">
    <property type="term" value="F:transcription coregulator activity"/>
    <property type="evidence" value="ECO:0007669"/>
    <property type="project" value="UniProtKB-UniRule"/>
</dbReference>
<reference evidence="12" key="1">
    <citation type="journal article" date="2020" name="Stud. Mycol.">
        <title>101 Dothideomycetes genomes: a test case for predicting lifestyles and emergence of pathogens.</title>
        <authorList>
            <person name="Haridas S."/>
            <person name="Albert R."/>
            <person name="Binder M."/>
            <person name="Bloem J."/>
            <person name="Labutti K."/>
            <person name="Salamov A."/>
            <person name="Andreopoulos B."/>
            <person name="Baker S."/>
            <person name="Barry K."/>
            <person name="Bills G."/>
            <person name="Bluhm B."/>
            <person name="Cannon C."/>
            <person name="Castanera R."/>
            <person name="Culley D."/>
            <person name="Daum C."/>
            <person name="Ezra D."/>
            <person name="Gonzalez J."/>
            <person name="Henrissat B."/>
            <person name="Kuo A."/>
            <person name="Liang C."/>
            <person name="Lipzen A."/>
            <person name="Lutzoni F."/>
            <person name="Magnuson J."/>
            <person name="Mondo S."/>
            <person name="Nolan M."/>
            <person name="Ohm R."/>
            <person name="Pangilinan J."/>
            <person name="Park H.-J."/>
            <person name="Ramirez L."/>
            <person name="Alfaro M."/>
            <person name="Sun H."/>
            <person name="Tritt A."/>
            <person name="Yoshinaga Y."/>
            <person name="Zwiers L.-H."/>
            <person name="Turgeon B."/>
            <person name="Goodwin S."/>
            <person name="Spatafora J."/>
            <person name="Crous P."/>
            <person name="Grigoriev I."/>
        </authorList>
    </citation>
    <scope>NUCLEOTIDE SEQUENCE</scope>
    <source>
        <strain evidence="12">CBS 627.86</strain>
    </source>
</reference>
<keyword evidence="5 9" id="KW-0010">Activator</keyword>
<evidence type="ECO:0000256" key="5">
    <source>
        <dbReference type="ARBA" id="ARBA00023159"/>
    </source>
</evidence>
<evidence type="ECO:0000256" key="7">
    <source>
        <dbReference type="ARBA" id="ARBA00023242"/>
    </source>
</evidence>
<keyword evidence="6 9" id="KW-0804">Transcription</keyword>
<dbReference type="GO" id="GO:0016592">
    <property type="term" value="C:mediator complex"/>
    <property type="evidence" value="ECO:0007669"/>
    <property type="project" value="UniProtKB-UniRule"/>
</dbReference>
<feature type="region of interest" description="Disordered" evidence="10">
    <location>
        <begin position="1"/>
        <end position="50"/>
    </location>
</feature>
<name>A0A6A5ZRH3_9PLEO</name>
<comment type="similarity">
    <text evidence="2 9">Belongs to the Mediator complex subunit 14 family.</text>
</comment>
<feature type="domain" description="Mediator complex subunit MED14 N-terminal" evidence="11">
    <location>
        <begin position="99"/>
        <end position="311"/>
    </location>
</feature>
<dbReference type="InterPro" id="IPR055122">
    <property type="entry name" value="Med14_N"/>
</dbReference>
<dbReference type="GO" id="GO:0006357">
    <property type="term" value="P:regulation of transcription by RNA polymerase II"/>
    <property type="evidence" value="ECO:0007669"/>
    <property type="project" value="InterPro"/>
</dbReference>
<evidence type="ECO:0000259" key="11">
    <source>
        <dbReference type="Pfam" id="PF08638"/>
    </source>
</evidence>
<comment type="function">
    <text evidence="9">Component of the Mediator complex, a coactivator involved in the regulated transcription of nearly all RNA polymerase II-dependent genes. Mediator functions as a bridge to convey information from gene-specific regulatory proteins to the basal RNA polymerase II transcription machinery. Mediator is recruited to promoters by direct interactions with regulatory proteins and serves as a scaffold for the assembly of a functional preinitiation complex with RNA polymerase II and the general transcription factors.</text>
</comment>
<gene>
    <name evidence="12" type="ORF">BDV96DRAFT_127738</name>
</gene>
<dbReference type="OrthoDB" id="205099at2759"/>
<comment type="subcellular location">
    <subcellularLocation>
        <location evidence="1 9">Nucleus</location>
    </subcellularLocation>
</comment>
<evidence type="ECO:0000256" key="2">
    <source>
        <dbReference type="ARBA" id="ARBA00007813"/>
    </source>
</evidence>
<keyword evidence="13" id="KW-1185">Reference proteome</keyword>
<dbReference type="PANTHER" id="PTHR12809:SF2">
    <property type="entry name" value="MEDIATOR OF RNA POLYMERASE II TRANSCRIPTION SUBUNIT 14"/>
    <property type="match status" value="1"/>
</dbReference>
<sequence>MPGLIIMNQNGADGTREPGNLKRTHDGNMVNGDRGVKRKDTPTGGSSANGAVVAPAVNGAMASTQASSAGSSSEMANLSNPISELPPELAHLPSEFYHPYSKLVQRISQECFNALNEVLSSMAEIPVNQHANGLLTNGAGNYAGANGVQDASPANQQKKLMLMKFAQEQRAKFIKLLVLAEWGKKSSREISRLIDISTWAREQSVHMDAVDLQMMQLKEALNRARQPNPDIRTALEILSTGKASWLPDFGLIPAIPLTAQKALDLLRYLNTSLTIRLNVHEDLPRHLRNWRVASGKATFTIDSEFEVDVTSFSENAEDQWHFIDLRLLFSPSPEINVDSAFYVTLKQELDGLLQQSGLAACFDHLHNFVLTHKIAVLNSQASELKRAGWAGSLEIKLLHRALVVQYWTDRPGRPSWIEFGLSSERPPNGKISWRGPPIPTIAARWVRQGEHIDNVDLGLDWKNLSMERMLKRVIALHTGHLLRATRDGLTPRLPVKANLSETEPCDCSLEASLGGPGNVVTVSLESVTGRYAVRPATALSARAEQEINQAHDPVRVSNRSLTDLLSRSLIQSINRHTQQIGWQQVTKFRLTLETVKQAVKLDVLGFSIYKPRGWTKWTLATIVDSSGSTWWILELSGNGTVIETAEQIRLDVLGQAHFINRRTLGRIERIGVNLVSLRVTMRELQKRNMPFAFRADVAYHEGAQLPSPVQRPSVGWILRLSTNRLLGQKAEKDRWLDITCHGFKTNGTEVWHIASGTMDKDVAISMKKIMASSPQKTFTFHEDGTFSILISTKFGEQIIDAVIARLKDINRLRTFTSTLHRRRMKLKSSSLSKVEFQYSSHLTATVDFSDERNIKVSFDPTNPHNRIKKYLEEIINERSPLPHVNPEDESGLDRFCTTLIMTRPILTCLAEIEAKPHYINGLPDPDIHPHSWCKYRIQYQNPLCSFDVRLRPKDNHIYWHVEDNNRRGVNDRPSPERNPNRARLDSLSIALRALYRDQGKGWYGVRTSILANVDAIPAALKKLHETVISCSVDTKSGAEPFKTVTNNVQNPQQPQPQPQPSQNQQQQQHHHHQQQHQQQPRQQAPARMNTGRPQPPNGNRQAPIELD</sequence>
<dbReference type="Pfam" id="PF26204">
    <property type="entry name" value="Med14_fung"/>
    <property type="match status" value="1"/>
</dbReference>